<dbReference type="EMBL" id="BONC01000007">
    <property type="protein sequence ID" value="GIF55451.1"/>
    <property type="molecule type" value="Genomic_DNA"/>
</dbReference>
<feature type="transmembrane region" description="Helical" evidence="1">
    <location>
        <begin position="168"/>
        <end position="191"/>
    </location>
</feature>
<comment type="caution">
    <text evidence="2">The sequence shown here is derived from an EMBL/GenBank/DDBJ whole genome shotgun (WGS) entry which is preliminary data.</text>
</comment>
<evidence type="ECO:0000256" key="1">
    <source>
        <dbReference type="SAM" id="Phobius"/>
    </source>
</evidence>
<keyword evidence="1" id="KW-0472">Membrane</keyword>
<feature type="transmembrane region" description="Helical" evidence="1">
    <location>
        <begin position="197"/>
        <end position="220"/>
    </location>
</feature>
<keyword evidence="3" id="KW-1185">Reference proteome</keyword>
<feature type="transmembrane region" description="Helical" evidence="1">
    <location>
        <begin position="227"/>
        <end position="247"/>
    </location>
</feature>
<feature type="transmembrane region" description="Helical" evidence="1">
    <location>
        <begin position="286"/>
        <end position="305"/>
    </location>
</feature>
<accession>A0ABQ4BZ49</accession>
<name>A0ABQ4BZ49_9ACTN</name>
<sequence>MPRQGRPPLLIAVLIGLGIVVVQALLVPLFAAPAANLGPRDLPVVVAGPAPAADALAARLEPDAFAVTRVPDAAAADALLRDNQAYAAFVLTPTGPAVHTAGGASPTVAQLVSQAAAGMNAPVTDVVPGSPDDPRGAGFAAGFLPLALTGLAAGAALALLVRARWARFTGVLVFGVAGGLVGSLVLQQWLGVLTGDYLLNAAAIGLFATAVAGTVAGLGAALGRPGLALGALLVFVVGNPISAVSAAPELLPQPWGAIGQFLPIGAGGSLLRSTAFFDGAGGAGPAWVLGAYAAVGLLLALVGGVRRAGRAQATTVADDRVAVAA</sequence>
<evidence type="ECO:0000313" key="3">
    <source>
        <dbReference type="Proteomes" id="UP000624325"/>
    </source>
</evidence>
<proteinExistence type="predicted"/>
<feature type="transmembrane region" description="Helical" evidence="1">
    <location>
        <begin position="137"/>
        <end position="161"/>
    </location>
</feature>
<reference evidence="2 3" key="1">
    <citation type="submission" date="2021-01" db="EMBL/GenBank/DDBJ databases">
        <title>Whole genome shotgun sequence of Asanoa iriomotensis NBRC 100142.</title>
        <authorList>
            <person name="Komaki H."/>
            <person name="Tamura T."/>
        </authorList>
    </citation>
    <scope>NUCLEOTIDE SEQUENCE [LARGE SCALE GENOMIC DNA]</scope>
    <source>
        <strain evidence="2 3">NBRC 100142</strain>
    </source>
</reference>
<protein>
    <submittedName>
        <fullName evidence="2">Membrane protein</fullName>
    </submittedName>
</protein>
<organism evidence="2 3">
    <name type="scientific">Asanoa iriomotensis</name>
    <dbReference type="NCBI Taxonomy" id="234613"/>
    <lineage>
        <taxon>Bacteria</taxon>
        <taxon>Bacillati</taxon>
        <taxon>Actinomycetota</taxon>
        <taxon>Actinomycetes</taxon>
        <taxon>Micromonosporales</taxon>
        <taxon>Micromonosporaceae</taxon>
        <taxon>Asanoa</taxon>
    </lineage>
</organism>
<keyword evidence="1" id="KW-0812">Transmembrane</keyword>
<keyword evidence="1" id="KW-1133">Transmembrane helix</keyword>
<dbReference type="Proteomes" id="UP000624325">
    <property type="component" value="Unassembled WGS sequence"/>
</dbReference>
<dbReference type="RefSeq" id="WP_203701253.1">
    <property type="nucleotide sequence ID" value="NZ_BAAALU010000018.1"/>
</dbReference>
<gene>
    <name evidence="2" type="ORF">Air01nite_15460</name>
</gene>
<evidence type="ECO:0000313" key="2">
    <source>
        <dbReference type="EMBL" id="GIF55451.1"/>
    </source>
</evidence>